<protein>
    <recommendedName>
        <fullName evidence="3">Cation efflux protein cytoplasmic domain-containing protein</fullName>
    </recommendedName>
</protein>
<gene>
    <name evidence="1" type="ORF">NITMOv2_2896</name>
</gene>
<reference evidence="1 2" key="1">
    <citation type="journal article" date="2015" name="Proc. Natl. Acad. Sci. U.S.A.">
        <title>Expanded metabolic versatility of ubiquitous nitrite-oxidizing bacteria from the genus Nitrospira.</title>
        <authorList>
            <person name="Koch H."/>
            <person name="Lucker S."/>
            <person name="Albertsen M."/>
            <person name="Kitzinger K."/>
            <person name="Herbold C."/>
            <person name="Spieck E."/>
            <person name="Nielsen P.H."/>
            <person name="Wagner M."/>
            <person name="Daims H."/>
        </authorList>
    </citation>
    <scope>NUCLEOTIDE SEQUENCE [LARGE SCALE GENOMIC DNA]</scope>
    <source>
        <strain evidence="1 2">NSP M-1</strain>
    </source>
</reference>
<dbReference type="KEGG" id="nmv:NITMOv2_2896"/>
<evidence type="ECO:0000313" key="2">
    <source>
        <dbReference type="Proteomes" id="UP000069205"/>
    </source>
</evidence>
<dbReference type="EMBL" id="CP011801">
    <property type="protein sequence ID" value="ALA59302.1"/>
    <property type="molecule type" value="Genomic_DNA"/>
</dbReference>
<keyword evidence="2" id="KW-1185">Reference proteome</keyword>
<dbReference type="AlphaFoldDB" id="A0A0K2GFC3"/>
<name>A0A0K2GFC3_NITMO</name>
<dbReference type="PATRIC" id="fig|42253.5.peg.2864"/>
<evidence type="ECO:0008006" key="3">
    <source>
        <dbReference type="Google" id="ProtNLM"/>
    </source>
</evidence>
<organism evidence="1 2">
    <name type="scientific">Nitrospira moscoviensis</name>
    <dbReference type="NCBI Taxonomy" id="42253"/>
    <lineage>
        <taxon>Bacteria</taxon>
        <taxon>Pseudomonadati</taxon>
        <taxon>Nitrospirota</taxon>
        <taxon>Nitrospiria</taxon>
        <taxon>Nitrospirales</taxon>
        <taxon>Nitrospiraceae</taxon>
        <taxon>Nitrospira</taxon>
    </lineage>
</organism>
<sequence>MERGRTIAQEVRQQLLHHVHYLSNAVIHVDPVTESGQAHYRISEHEHDDFKS</sequence>
<proteinExistence type="predicted"/>
<evidence type="ECO:0000313" key="1">
    <source>
        <dbReference type="EMBL" id="ALA59302.1"/>
    </source>
</evidence>
<dbReference type="Proteomes" id="UP000069205">
    <property type="component" value="Chromosome"/>
</dbReference>
<accession>A0A0K2GFC3</accession>